<accession>A0ABV6A3Z5</accession>
<keyword evidence="3" id="KW-1185">Reference proteome</keyword>
<organism evidence="2 3">
    <name type="scientific">Allokutzneria oryzae</name>
    <dbReference type="NCBI Taxonomy" id="1378989"/>
    <lineage>
        <taxon>Bacteria</taxon>
        <taxon>Bacillati</taxon>
        <taxon>Actinomycetota</taxon>
        <taxon>Actinomycetes</taxon>
        <taxon>Pseudonocardiales</taxon>
        <taxon>Pseudonocardiaceae</taxon>
        <taxon>Allokutzneria</taxon>
    </lineage>
</organism>
<dbReference type="Proteomes" id="UP001589693">
    <property type="component" value="Unassembled WGS sequence"/>
</dbReference>
<dbReference type="InterPro" id="IPR041657">
    <property type="entry name" value="HTH_17"/>
</dbReference>
<reference evidence="2 3" key="1">
    <citation type="submission" date="2024-09" db="EMBL/GenBank/DDBJ databases">
        <authorList>
            <person name="Sun Q."/>
            <person name="Mori K."/>
        </authorList>
    </citation>
    <scope>NUCLEOTIDE SEQUENCE [LARGE SCALE GENOMIC DNA]</scope>
    <source>
        <strain evidence="2 3">TBRC 7907</strain>
    </source>
</reference>
<dbReference type="SUPFAM" id="SSF46955">
    <property type="entry name" value="Putative DNA-binding domain"/>
    <property type="match status" value="1"/>
</dbReference>
<gene>
    <name evidence="2" type="ORF">ACFFQA_23845</name>
</gene>
<dbReference type="RefSeq" id="WP_377856285.1">
    <property type="nucleotide sequence ID" value="NZ_JBHLZU010000019.1"/>
</dbReference>
<name>A0ABV6A3Z5_9PSEU</name>
<comment type="caution">
    <text evidence="2">The sequence shown here is derived from an EMBL/GenBank/DDBJ whole genome shotgun (WGS) entry which is preliminary data.</text>
</comment>
<feature type="domain" description="Helix-turn-helix" evidence="1">
    <location>
        <begin position="5"/>
        <end position="49"/>
    </location>
</feature>
<protein>
    <submittedName>
        <fullName evidence="2">Helix-turn-helix domain-containing protein</fullName>
    </submittedName>
</protein>
<sequence>MTEEMYSVEQVAERLGLHVRTVRNYVRDGRLKAVRIGKQYRITRADLEELTGGSVPSTPTESARRTRYVEVSSIVQVDAIDPASANRVMTAVMASLNGSRDGDGPLRVQTAYDEERASLKVIVIGAPDATADVIKLVDALVGRD</sequence>
<dbReference type="Gene3D" id="1.10.1660.10">
    <property type="match status" value="1"/>
</dbReference>
<proteinExistence type="predicted"/>
<dbReference type="InterPro" id="IPR010093">
    <property type="entry name" value="SinI_DNA-bd"/>
</dbReference>
<dbReference type="NCBIfam" id="TIGR01764">
    <property type="entry name" value="excise"/>
    <property type="match status" value="1"/>
</dbReference>
<dbReference type="EMBL" id="JBHLZU010000019">
    <property type="protein sequence ID" value="MFB9906979.1"/>
    <property type="molecule type" value="Genomic_DNA"/>
</dbReference>
<dbReference type="InterPro" id="IPR009061">
    <property type="entry name" value="DNA-bd_dom_put_sf"/>
</dbReference>
<dbReference type="Pfam" id="PF12728">
    <property type="entry name" value="HTH_17"/>
    <property type="match status" value="1"/>
</dbReference>
<evidence type="ECO:0000313" key="3">
    <source>
        <dbReference type="Proteomes" id="UP001589693"/>
    </source>
</evidence>
<evidence type="ECO:0000313" key="2">
    <source>
        <dbReference type="EMBL" id="MFB9906979.1"/>
    </source>
</evidence>
<evidence type="ECO:0000259" key="1">
    <source>
        <dbReference type="Pfam" id="PF12728"/>
    </source>
</evidence>